<dbReference type="Proteomes" id="UP000694419">
    <property type="component" value="Unplaced"/>
</dbReference>
<sequence length="163" mass="17931">RLDTHHLRVFLPIPPVPRKGRCPAQHTLLRFTPAWGMGSPRFGMGAGGMLEVTHLLCFLFNGANYSCNRPPKRERGVWDPWQLLLLISCPGEGTEVLSPSANHCPCPVDAAQGQIQAWFPSVKGLPPAPPLTSHLRGSQPCFTTMMGVLMSRPLGWVRPAWSC</sequence>
<proteinExistence type="predicted"/>
<accession>A0A8C3PQ11</accession>
<reference evidence="1" key="1">
    <citation type="submission" date="2025-08" db="UniProtKB">
        <authorList>
            <consortium name="Ensembl"/>
        </authorList>
    </citation>
    <scope>IDENTIFICATION</scope>
</reference>
<keyword evidence="2" id="KW-1185">Reference proteome</keyword>
<reference evidence="1" key="2">
    <citation type="submission" date="2025-09" db="UniProtKB">
        <authorList>
            <consortium name="Ensembl"/>
        </authorList>
    </citation>
    <scope>IDENTIFICATION</scope>
</reference>
<evidence type="ECO:0000313" key="2">
    <source>
        <dbReference type="Proteomes" id="UP000694419"/>
    </source>
</evidence>
<evidence type="ECO:0000313" key="1">
    <source>
        <dbReference type="Ensembl" id="ENSCPGP00000018975.1"/>
    </source>
</evidence>
<name>A0A8C3PQ11_9CHAR</name>
<protein>
    <submittedName>
        <fullName evidence="1">Uncharacterized protein</fullName>
    </submittedName>
</protein>
<organism evidence="1 2">
    <name type="scientific">Calidris pygmaea</name>
    <name type="common">Spoon-billed sandpiper</name>
    <dbReference type="NCBI Taxonomy" id="425635"/>
    <lineage>
        <taxon>Eukaryota</taxon>
        <taxon>Metazoa</taxon>
        <taxon>Chordata</taxon>
        <taxon>Craniata</taxon>
        <taxon>Vertebrata</taxon>
        <taxon>Euteleostomi</taxon>
        <taxon>Archelosauria</taxon>
        <taxon>Archosauria</taxon>
        <taxon>Dinosauria</taxon>
        <taxon>Saurischia</taxon>
        <taxon>Theropoda</taxon>
        <taxon>Coelurosauria</taxon>
        <taxon>Aves</taxon>
        <taxon>Neognathae</taxon>
        <taxon>Neoaves</taxon>
        <taxon>Charadriiformes</taxon>
        <taxon>Scolopacidae</taxon>
        <taxon>Calidris</taxon>
    </lineage>
</organism>
<dbReference type="AlphaFoldDB" id="A0A8C3PQ11"/>
<dbReference type="Ensembl" id="ENSCPGT00000020757.1">
    <property type="protein sequence ID" value="ENSCPGP00000018975.1"/>
    <property type="gene ID" value="ENSCPGG00000013277.1"/>
</dbReference>